<keyword evidence="1" id="KW-0472">Membrane</keyword>
<feature type="transmembrane region" description="Helical" evidence="1">
    <location>
        <begin position="30"/>
        <end position="51"/>
    </location>
</feature>
<sequence>MRYRGKKQVMRTLLLMILLYFLLIKDNVTVYIVGIIIFFTMEIALILLNIFQKKEDGTTLMSMIIY</sequence>
<dbReference type="EMBL" id="CP095071">
    <property type="protein sequence ID" value="UOQ87215.1"/>
    <property type="molecule type" value="Genomic_DNA"/>
</dbReference>
<keyword evidence="3" id="KW-1185">Reference proteome</keyword>
<name>A0ABY4GTB2_9BACI</name>
<evidence type="ECO:0000256" key="1">
    <source>
        <dbReference type="SAM" id="Phobius"/>
    </source>
</evidence>
<protein>
    <submittedName>
        <fullName evidence="2">Uncharacterized protein</fullName>
    </submittedName>
</protein>
<keyword evidence="1" id="KW-1133">Transmembrane helix</keyword>
<accession>A0ABY4GTB2</accession>
<evidence type="ECO:0000313" key="3">
    <source>
        <dbReference type="Proteomes" id="UP000831537"/>
    </source>
</evidence>
<reference evidence="2 3" key="1">
    <citation type="submission" date="2022-04" db="EMBL/GenBank/DDBJ databases">
        <title>Gracilibacillus sp. isolated from saltern.</title>
        <authorList>
            <person name="Won M."/>
            <person name="Lee C.-M."/>
            <person name="Woen H.-Y."/>
            <person name="Kwon S.-W."/>
        </authorList>
    </citation>
    <scope>NUCLEOTIDE SEQUENCE [LARGE SCALE GENOMIC DNA]</scope>
    <source>
        <strain evidence="2 3">SSPM10-3</strain>
    </source>
</reference>
<dbReference type="Proteomes" id="UP000831537">
    <property type="component" value="Chromosome"/>
</dbReference>
<feature type="transmembrane region" description="Helical" evidence="1">
    <location>
        <begin position="9"/>
        <end position="24"/>
    </location>
</feature>
<organism evidence="2 3">
    <name type="scientific">Gracilibacillus salinarum</name>
    <dbReference type="NCBI Taxonomy" id="2932255"/>
    <lineage>
        <taxon>Bacteria</taxon>
        <taxon>Bacillati</taxon>
        <taxon>Bacillota</taxon>
        <taxon>Bacilli</taxon>
        <taxon>Bacillales</taxon>
        <taxon>Bacillaceae</taxon>
        <taxon>Gracilibacillus</taxon>
    </lineage>
</organism>
<dbReference type="RefSeq" id="WP_244747656.1">
    <property type="nucleotide sequence ID" value="NZ_CP095071.1"/>
</dbReference>
<evidence type="ECO:0000313" key="2">
    <source>
        <dbReference type="EMBL" id="UOQ87215.1"/>
    </source>
</evidence>
<proteinExistence type="predicted"/>
<gene>
    <name evidence="2" type="ORF">MUN87_10160</name>
</gene>
<keyword evidence="1" id="KW-0812">Transmembrane</keyword>